<keyword evidence="1" id="KW-0150">Chloroplast</keyword>
<evidence type="ECO:0000313" key="1">
    <source>
        <dbReference type="EMBL" id="ATP74900.1"/>
    </source>
</evidence>
<proteinExistence type="predicted"/>
<sequence>MGIYFINTIPILPFHPILGILLPKQKESANPFLEHSVFQSKKSPFYTAPSSFGFCLSLIPRERIPSGISFGNQSDCHILIGRDGIHLDIHSISLSGIIWFPGIGMLYQSICICRKFQFAATIFFLLPFCLCS</sequence>
<dbReference type="RefSeq" id="YP_009667344.1">
    <property type="nucleotide sequence ID" value="NC_043774.1"/>
</dbReference>
<dbReference type="AlphaFoldDB" id="A0A4Y1KCM0"/>
<protein>
    <submittedName>
        <fullName evidence="1">Uncharacterized protein</fullName>
    </submittedName>
</protein>
<dbReference type="EMBL" id="KY399983">
    <property type="protein sequence ID" value="ATP74900.1"/>
    <property type="molecule type" value="Genomic_DNA"/>
</dbReference>
<organism evidence="1">
    <name type="scientific">Thalassia hemprichii</name>
    <dbReference type="NCBI Taxonomy" id="55496"/>
    <lineage>
        <taxon>Eukaryota</taxon>
        <taxon>Viridiplantae</taxon>
        <taxon>Streptophyta</taxon>
        <taxon>Embryophyta</taxon>
        <taxon>Tracheophyta</taxon>
        <taxon>Spermatophyta</taxon>
        <taxon>Magnoliopsida</taxon>
        <taxon>Liliopsida</taxon>
        <taxon>Hydrocharitaceae</taxon>
        <taxon>Thalassia</taxon>
    </lineage>
</organism>
<keyword evidence="1" id="KW-0934">Plastid</keyword>
<geneLocation type="chloroplast" evidence="1"/>
<accession>A0A4Y1KCM0</accession>
<name>A0A4Y1KCM0_9LILI</name>
<gene>
    <name evidence="1" type="primary">orf132</name>
</gene>
<dbReference type="GeneID" id="40872251"/>
<reference evidence="1" key="1">
    <citation type="submission" date="2016-12" db="EMBL/GenBank/DDBJ databases">
        <authorList>
            <person name="Wang Q."/>
            <person name="Wang J."/>
            <person name="Luo J."/>
            <person name="Yang Z."/>
            <person name="Zeng Y."/>
            <person name="Chen S."/>
            <person name="Cai Z."/>
            <person name="Wu Z."/>
            <person name="Li X."/>
        </authorList>
    </citation>
    <scope>NUCLEOTIDE SEQUENCE</scope>
</reference>